<dbReference type="InterPro" id="IPR031348">
    <property type="entry name" value="PigL_N"/>
</dbReference>
<proteinExistence type="predicted"/>
<protein>
    <submittedName>
        <fullName evidence="5">Ankyrin</fullName>
    </submittedName>
</protein>
<dbReference type="Pfam" id="PF17111">
    <property type="entry name" value="PigL_N"/>
    <property type="match status" value="1"/>
</dbReference>
<keyword evidence="3" id="KW-0732">Signal</keyword>
<dbReference type="RefSeq" id="XP_033686517.1">
    <property type="nucleotide sequence ID" value="XM_033821550.1"/>
</dbReference>
<dbReference type="EMBL" id="ML987193">
    <property type="protein sequence ID" value="KAF2251513.1"/>
    <property type="molecule type" value="Genomic_DNA"/>
</dbReference>
<evidence type="ECO:0000259" key="4">
    <source>
        <dbReference type="Pfam" id="PF17111"/>
    </source>
</evidence>
<organism evidence="5 6">
    <name type="scientific">Trematosphaeria pertusa</name>
    <dbReference type="NCBI Taxonomy" id="390896"/>
    <lineage>
        <taxon>Eukaryota</taxon>
        <taxon>Fungi</taxon>
        <taxon>Dikarya</taxon>
        <taxon>Ascomycota</taxon>
        <taxon>Pezizomycotina</taxon>
        <taxon>Dothideomycetes</taxon>
        <taxon>Pleosporomycetidae</taxon>
        <taxon>Pleosporales</taxon>
        <taxon>Massarineae</taxon>
        <taxon>Trematosphaeriaceae</taxon>
        <taxon>Trematosphaeria</taxon>
    </lineage>
</organism>
<reference evidence="5" key="1">
    <citation type="journal article" date="2020" name="Stud. Mycol.">
        <title>101 Dothideomycetes genomes: a test case for predicting lifestyles and emergence of pathogens.</title>
        <authorList>
            <person name="Haridas S."/>
            <person name="Albert R."/>
            <person name="Binder M."/>
            <person name="Bloem J."/>
            <person name="Labutti K."/>
            <person name="Salamov A."/>
            <person name="Andreopoulos B."/>
            <person name="Baker S."/>
            <person name="Barry K."/>
            <person name="Bills G."/>
            <person name="Bluhm B."/>
            <person name="Cannon C."/>
            <person name="Castanera R."/>
            <person name="Culley D."/>
            <person name="Daum C."/>
            <person name="Ezra D."/>
            <person name="Gonzalez J."/>
            <person name="Henrissat B."/>
            <person name="Kuo A."/>
            <person name="Liang C."/>
            <person name="Lipzen A."/>
            <person name="Lutzoni F."/>
            <person name="Magnuson J."/>
            <person name="Mondo S."/>
            <person name="Nolan M."/>
            <person name="Ohm R."/>
            <person name="Pangilinan J."/>
            <person name="Park H.-J."/>
            <person name="Ramirez L."/>
            <person name="Alfaro M."/>
            <person name="Sun H."/>
            <person name="Tritt A."/>
            <person name="Yoshinaga Y."/>
            <person name="Zwiers L.-H."/>
            <person name="Turgeon B."/>
            <person name="Goodwin S."/>
            <person name="Spatafora J."/>
            <person name="Crous P."/>
            <person name="Grigoriev I."/>
        </authorList>
    </citation>
    <scope>NUCLEOTIDE SEQUENCE</scope>
    <source>
        <strain evidence="5">CBS 122368</strain>
    </source>
</reference>
<evidence type="ECO:0000256" key="3">
    <source>
        <dbReference type="SAM" id="SignalP"/>
    </source>
</evidence>
<keyword evidence="1" id="KW-0677">Repeat</keyword>
<dbReference type="InterPro" id="IPR036770">
    <property type="entry name" value="Ankyrin_rpt-contain_sf"/>
</dbReference>
<feature type="signal peptide" evidence="3">
    <location>
        <begin position="1"/>
        <end position="23"/>
    </location>
</feature>
<dbReference type="OrthoDB" id="3800427at2759"/>
<gene>
    <name evidence="5" type="ORF">BU26DRAFT_284862</name>
</gene>
<evidence type="ECO:0000313" key="5">
    <source>
        <dbReference type="EMBL" id="KAF2251513.1"/>
    </source>
</evidence>
<sequence length="716" mass="78725">MDGGASLVTFVVVALQSIKTVHGVISAVKDGPQSVRSLADSVAQLKSILERLSHIQLEPANSIDLTDLSNLTQRCATDLGNFESKLQGLNLSTDDRRFGRFWKRLKAAISEKELERMREMIRAHTLTLNFHLSLLQTAQLSFSSMQSTEILKLLKELKSDIAQSSFANHGTATSQNPNATATAIDATTTDTTESALEDSISRLIKLVNEKECTVESEDAEQLIDDLQTLIDSAHSKESIPVAPHEPGEGEAISNIARELKLATSLIFSAPSIAINSNARTGLIASAFSGCVIDQQRKRKVIDLDSGTLTVATNKRRRRHDGQQRDVTTDRSGASGREFFVEILFKPKTSQAMLAVSVSQGQLLRGSFSSIPRLSVNNVLPVGSLVFKLAENGRIEDLVSLVAAGKASLRDHDTEGQSLLHYAVAHPSMCKFLIQNGLDVDGIGKARWARFEATPLHECWRYDGHETAAILLEAGADPTITSGYGSSVVHLAAGRPGPTDEHILRGIFNLSAHFGVASFRDHNGRSPFLRACGRLLDWSTGLEQNIRKLSHLLERGCSIHDTDDDGSTCLHIIFSNGIDGALNGHWRDTLIYLIRQGADLYALDYSGASVSHIAYSETCYDRQLSAGTSRGDLFDFALDSCGYNILEFRKKYPRRGRYEGGYSRQDFELLWKGREERCPYWDDAEWPKSDKNSDGESRDSCQAFICVCSRRGETCIA</sequence>
<dbReference type="GeneID" id="54574880"/>
<dbReference type="InterPro" id="IPR050745">
    <property type="entry name" value="Multifunctional_regulatory"/>
</dbReference>
<keyword evidence="2" id="KW-0040">ANK repeat</keyword>
<evidence type="ECO:0000256" key="2">
    <source>
        <dbReference type="ARBA" id="ARBA00023043"/>
    </source>
</evidence>
<dbReference type="InterPro" id="IPR002110">
    <property type="entry name" value="Ankyrin_rpt"/>
</dbReference>
<name>A0A6A6IPT8_9PLEO</name>
<feature type="domain" description="Azaphilone pigments biosynthesis cluster protein L N-terminal" evidence="4">
    <location>
        <begin position="5"/>
        <end position="156"/>
    </location>
</feature>
<evidence type="ECO:0000256" key="1">
    <source>
        <dbReference type="ARBA" id="ARBA00022737"/>
    </source>
</evidence>
<dbReference type="Gene3D" id="1.25.40.20">
    <property type="entry name" value="Ankyrin repeat-containing domain"/>
    <property type="match status" value="2"/>
</dbReference>
<dbReference type="PANTHER" id="PTHR24189">
    <property type="entry name" value="MYOTROPHIN"/>
    <property type="match status" value="1"/>
</dbReference>
<feature type="chain" id="PRO_5025675288" evidence="3">
    <location>
        <begin position="24"/>
        <end position="716"/>
    </location>
</feature>
<dbReference type="Pfam" id="PF12796">
    <property type="entry name" value="Ank_2"/>
    <property type="match status" value="1"/>
</dbReference>
<dbReference type="SUPFAM" id="SSF48403">
    <property type="entry name" value="Ankyrin repeat"/>
    <property type="match status" value="1"/>
</dbReference>
<dbReference type="PANTHER" id="PTHR24189:SF50">
    <property type="entry name" value="ANKYRIN REPEAT AND SOCS BOX PROTEIN 2"/>
    <property type="match status" value="1"/>
</dbReference>
<dbReference type="SMART" id="SM00248">
    <property type="entry name" value="ANK"/>
    <property type="match status" value="5"/>
</dbReference>
<dbReference type="AlphaFoldDB" id="A0A6A6IPT8"/>
<keyword evidence="6" id="KW-1185">Reference proteome</keyword>
<evidence type="ECO:0000313" key="6">
    <source>
        <dbReference type="Proteomes" id="UP000800094"/>
    </source>
</evidence>
<dbReference type="Proteomes" id="UP000800094">
    <property type="component" value="Unassembled WGS sequence"/>
</dbReference>
<accession>A0A6A6IPT8</accession>